<gene>
    <name evidence="1" type="ORF">HJG63_007900</name>
</gene>
<keyword evidence="2" id="KW-1185">Reference proteome</keyword>
<sequence>MWLGWGHELRDAGFQGLLWTKQPLFFSLMTSWLRRHCVCALGVRKAQQGTMDATGTSIEQVSLQPSLPQCLLVSSWCPLLAAKTALVLRESGLSSQKSTRRRGLFKRRLLLPQPSSHSAAWDWEVPHPCSILPSAIAECFLGFLPSCMACSYRSQAIFPCSCSLFPVTTLI</sequence>
<reference evidence="1 2" key="1">
    <citation type="journal article" date="2020" name="Nature">
        <title>Six reference-quality genomes reveal evolution of bat adaptations.</title>
        <authorList>
            <person name="Jebb D."/>
            <person name="Huang Z."/>
            <person name="Pippel M."/>
            <person name="Hughes G.M."/>
            <person name="Lavrichenko K."/>
            <person name="Devanna P."/>
            <person name="Winkler S."/>
            <person name="Jermiin L.S."/>
            <person name="Skirmuntt E.C."/>
            <person name="Katzourakis A."/>
            <person name="Burkitt-Gray L."/>
            <person name="Ray D.A."/>
            <person name="Sullivan K.A.M."/>
            <person name="Roscito J.G."/>
            <person name="Kirilenko B.M."/>
            <person name="Davalos L.M."/>
            <person name="Corthals A.P."/>
            <person name="Power M.L."/>
            <person name="Jones G."/>
            <person name="Ransome R.D."/>
            <person name="Dechmann D.K.N."/>
            <person name="Locatelli A.G."/>
            <person name="Puechmaille S.J."/>
            <person name="Fedrigo O."/>
            <person name="Jarvis E.D."/>
            <person name="Hiller M."/>
            <person name="Vernes S.C."/>
            <person name="Myers E.W."/>
            <person name="Teeling E.C."/>
        </authorList>
    </citation>
    <scope>NUCLEOTIDE SEQUENCE [LARGE SCALE GENOMIC DNA]</scope>
    <source>
        <strain evidence="1">MRouAeg1</strain>
        <tissue evidence="1">Muscle</tissue>
    </source>
</reference>
<name>A0A7J8KB40_ROUAE</name>
<evidence type="ECO:0000313" key="2">
    <source>
        <dbReference type="Proteomes" id="UP000593571"/>
    </source>
</evidence>
<organism evidence="1 2">
    <name type="scientific">Rousettus aegyptiacus</name>
    <name type="common">Egyptian fruit bat</name>
    <name type="synonym">Pteropus aegyptiacus</name>
    <dbReference type="NCBI Taxonomy" id="9407"/>
    <lineage>
        <taxon>Eukaryota</taxon>
        <taxon>Metazoa</taxon>
        <taxon>Chordata</taxon>
        <taxon>Craniata</taxon>
        <taxon>Vertebrata</taxon>
        <taxon>Euteleostomi</taxon>
        <taxon>Mammalia</taxon>
        <taxon>Eutheria</taxon>
        <taxon>Laurasiatheria</taxon>
        <taxon>Chiroptera</taxon>
        <taxon>Yinpterochiroptera</taxon>
        <taxon>Pteropodoidea</taxon>
        <taxon>Pteropodidae</taxon>
        <taxon>Rousettinae</taxon>
        <taxon>Rousettus</taxon>
    </lineage>
</organism>
<evidence type="ECO:0000313" key="1">
    <source>
        <dbReference type="EMBL" id="KAF6506049.1"/>
    </source>
</evidence>
<proteinExistence type="predicted"/>
<protein>
    <submittedName>
        <fullName evidence="1">Uncharacterized protein</fullName>
    </submittedName>
</protein>
<dbReference type="Proteomes" id="UP000593571">
    <property type="component" value="Unassembled WGS sequence"/>
</dbReference>
<dbReference type="EMBL" id="JACASE010000001">
    <property type="protein sequence ID" value="KAF6506049.1"/>
    <property type="molecule type" value="Genomic_DNA"/>
</dbReference>
<dbReference type="AlphaFoldDB" id="A0A7J8KB40"/>
<comment type="caution">
    <text evidence="1">The sequence shown here is derived from an EMBL/GenBank/DDBJ whole genome shotgun (WGS) entry which is preliminary data.</text>
</comment>
<accession>A0A7J8KB40</accession>